<sequence length="73" mass="8516">CHFLFPHEIVEASYYDPEMKSVILLCRDGTVNYFNPYILIFCCHNHDIKCILSGKSAKAAMFYITDYITKMDL</sequence>
<feature type="non-terminal residue" evidence="1">
    <location>
        <position position="73"/>
    </location>
</feature>
<accession>A0A9P5XAK8</accession>
<name>A0A9P5XAK8_9AGAR</name>
<evidence type="ECO:0000313" key="2">
    <source>
        <dbReference type="Proteomes" id="UP000807342"/>
    </source>
</evidence>
<evidence type="ECO:0000313" key="1">
    <source>
        <dbReference type="EMBL" id="KAF9446105.1"/>
    </source>
</evidence>
<dbReference type="Proteomes" id="UP000807342">
    <property type="component" value="Unassembled WGS sequence"/>
</dbReference>
<organism evidence="1 2">
    <name type="scientific">Macrolepiota fuliginosa MF-IS2</name>
    <dbReference type="NCBI Taxonomy" id="1400762"/>
    <lineage>
        <taxon>Eukaryota</taxon>
        <taxon>Fungi</taxon>
        <taxon>Dikarya</taxon>
        <taxon>Basidiomycota</taxon>
        <taxon>Agaricomycotina</taxon>
        <taxon>Agaricomycetes</taxon>
        <taxon>Agaricomycetidae</taxon>
        <taxon>Agaricales</taxon>
        <taxon>Agaricineae</taxon>
        <taxon>Agaricaceae</taxon>
        <taxon>Macrolepiota</taxon>
    </lineage>
</organism>
<gene>
    <name evidence="1" type="ORF">P691DRAFT_624868</name>
</gene>
<reference evidence="1" key="1">
    <citation type="submission" date="2020-11" db="EMBL/GenBank/DDBJ databases">
        <authorList>
            <consortium name="DOE Joint Genome Institute"/>
            <person name="Ahrendt S."/>
            <person name="Riley R."/>
            <person name="Andreopoulos W."/>
            <person name="Labutti K."/>
            <person name="Pangilinan J."/>
            <person name="Ruiz-Duenas F.J."/>
            <person name="Barrasa J.M."/>
            <person name="Sanchez-Garcia M."/>
            <person name="Camarero S."/>
            <person name="Miyauchi S."/>
            <person name="Serrano A."/>
            <person name="Linde D."/>
            <person name="Babiker R."/>
            <person name="Drula E."/>
            <person name="Ayuso-Fernandez I."/>
            <person name="Pacheco R."/>
            <person name="Padilla G."/>
            <person name="Ferreira P."/>
            <person name="Barriuso J."/>
            <person name="Kellner H."/>
            <person name="Castanera R."/>
            <person name="Alfaro M."/>
            <person name="Ramirez L."/>
            <person name="Pisabarro A.G."/>
            <person name="Kuo A."/>
            <person name="Tritt A."/>
            <person name="Lipzen A."/>
            <person name="He G."/>
            <person name="Yan M."/>
            <person name="Ng V."/>
            <person name="Cullen D."/>
            <person name="Martin F."/>
            <person name="Rosso M.-N."/>
            <person name="Henrissat B."/>
            <person name="Hibbett D."/>
            <person name="Martinez A.T."/>
            <person name="Grigoriev I.V."/>
        </authorList>
    </citation>
    <scope>NUCLEOTIDE SEQUENCE</scope>
    <source>
        <strain evidence="1">MF-IS2</strain>
    </source>
</reference>
<comment type="caution">
    <text evidence="1">The sequence shown here is derived from an EMBL/GenBank/DDBJ whole genome shotgun (WGS) entry which is preliminary data.</text>
</comment>
<proteinExistence type="predicted"/>
<keyword evidence="2" id="KW-1185">Reference proteome</keyword>
<dbReference type="OrthoDB" id="3267861at2759"/>
<dbReference type="AlphaFoldDB" id="A0A9P5XAK8"/>
<dbReference type="EMBL" id="MU151263">
    <property type="protein sequence ID" value="KAF9446105.1"/>
    <property type="molecule type" value="Genomic_DNA"/>
</dbReference>
<feature type="non-terminal residue" evidence="1">
    <location>
        <position position="1"/>
    </location>
</feature>
<protein>
    <submittedName>
        <fullName evidence="1">Uncharacterized protein</fullName>
    </submittedName>
</protein>